<protein>
    <submittedName>
        <fullName evidence="2">Uncharacterized protein</fullName>
    </submittedName>
</protein>
<evidence type="ECO:0000313" key="2">
    <source>
        <dbReference type="EMBL" id="PPR05624.1"/>
    </source>
</evidence>
<keyword evidence="3" id="KW-1185">Reference proteome</keyword>
<dbReference type="InParanoid" id="A0A409YRJ4"/>
<dbReference type="STRING" id="181874.A0A409YRJ4"/>
<dbReference type="AlphaFoldDB" id="A0A409YRJ4"/>
<dbReference type="PANTHER" id="PTHR14187:SF5">
    <property type="entry name" value="HEAT SHOCK 70 KDA PROTEIN 12A"/>
    <property type="match status" value="1"/>
</dbReference>
<comment type="caution">
    <text evidence="2">The sequence shown here is derived from an EMBL/GenBank/DDBJ whole genome shotgun (WGS) entry which is preliminary data.</text>
</comment>
<dbReference type="SUPFAM" id="SSF53067">
    <property type="entry name" value="Actin-like ATPase domain"/>
    <property type="match status" value="2"/>
</dbReference>
<feature type="region of interest" description="Disordered" evidence="1">
    <location>
        <begin position="252"/>
        <end position="274"/>
    </location>
</feature>
<dbReference type="InterPro" id="IPR043129">
    <property type="entry name" value="ATPase_NBD"/>
</dbReference>
<evidence type="ECO:0000313" key="3">
    <source>
        <dbReference type="Proteomes" id="UP000284842"/>
    </source>
</evidence>
<evidence type="ECO:0000256" key="1">
    <source>
        <dbReference type="SAM" id="MobiDB-lite"/>
    </source>
</evidence>
<gene>
    <name evidence="2" type="ORF">CVT24_002810</name>
</gene>
<dbReference type="PANTHER" id="PTHR14187">
    <property type="entry name" value="ALPHA KINASE/ELONGATION FACTOR 2 KINASE"/>
    <property type="match status" value="1"/>
</dbReference>
<reference evidence="2 3" key="1">
    <citation type="journal article" date="2018" name="Evol. Lett.">
        <title>Horizontal gene cluster transfer increased hallucinogenic mushroom diversity.</title>
        <authorList>
            <person name="Reynolds H.T."/>
            <person name="Vijayakumar V."/>
            <person name="Gluck-Thaler E."/>
            <person name="Korotkin H.B."/>
            <person name="Matheny P.B."/>
            <person name="Slot J.C."/>
        </authorList>
    </citation>
    <scope>NUCLEOTIDE SEQUENCE [LARGE SCALE GENOMIC DNA]</scope>
    <source>
        <strain evidence="2 3">2629</strain>
    </source>
</reference>
<sequence>MALPRRATYEGPHQKLVLAFDVGTTFTGISYSILEPGKMPEIKGVTKFPGQEGSIDAAKIPSVMYYDKSGKLRAAGFKAMHEDVYEKALARKWEKVEWFKIHFRARNEARNIGKKVPPLPFGKTIIDVFADFLRYVFQCAASFIQDTHDNGAALWESLKRDIDFTFPHPNSWDGREQELMRKAVVIAGLVPDNTEGQARVSFVTEGEAGLHFAINKYLPSNALTNGNGLVIVDAGGGTIDISFYAKKLLTTPSQQDSGDTAAHPPQRKRGPMGRMRNKVKQVFQRHADTLDVNFGHTEDGISDDMSTTQVLEEVLASQCHFYGSIFVSIYARIFLEQYLAESAFLDDLEYMVQQFDKTTKIQFRNETESQYIRFGSTRDNDPKCNICFGQLKMKGSDVAGFFRPSVDAIVNAIVNQRKISPSPISHAVLVGGFAENDWLVNEAKAALEPAGIEVFRPKQPVNKSASDGAISFYLDHYVRSRVSRVTYGCFHDIPFDPSSPDHREREKRAFVSMGGERRIHDVFDIILPKDTQVSETTEFRKSYFKESKSKGDLQRASFSIWCYTGSVPNPKWRDVDAGMSRRHGLSQCWLMG</sequence>
<dbReference type="CDD" id="cd10170">
    <property type="entry name" value="ASKHA_NBD_HSP70"/>
    <property type="match status" value="1"/>
</dbReference>
<organism evidence="2 3">
    <name type="scientific">Panaeolus cyanescens</name>
    <dbReference type="NCBI Taxonomy" id="181874"/>
    <lineage>
        <taxon>Eukaryota</taxon>
        <taxon>Fungi</taxon>
        <taxon>Dikarya</taxon>
        <taxon>Basidiomycota</taxon>
        <taxon>Agaricomycotina</taxon>
        <taxon>Agaricomycetes</taxon>
        <taxon>Agaricomycetidae</taxon>
        <taxon>Agaricales</taxon>
        <taxon>Agaricineae</taxon>
        <taxon>Galeropsidaceae</taxon>
        <taxon>Panaeolus</taxon>
    </lineage>
</organism>
<dbReference type="OrthoDB" id="2963168at2759"/>
<proteinExistence type="predicted"/>
<feature type="compositionally biased region" description="Basic residues" evidence="1">
    <location>
        <begin position="265"/>
        <end position="274"/>
    </location>
</feature>
<dbReference type="Gene3D" id="3.30.420.40">
    <property type="match status" value="1"/>
</dbReference>
<dbReference type="Proteomes" id="UP000284842">
    <property type="component" value="Unassembled WGS sequence"/>
</dbReference>
<name>A0A409YRJ4_9AGAR</name>
<dbReference type="EMBL" id="NHTK01000782">
    <property type="protein sequence ID" value="PPR05624.1"/>
    <property type="molecule type" value="Genomic_DNA"/>
</dbReference>
<accession>A0A409YRJ4</accession>